<dbReference type="NCBIfam" id="TIGR00229">
    <property type="entry name" value="sensory_box"/>
    <property type="match status" value="2"/>
</dbReference>
<name>A0ABT5MLN4_9BURK</name>
<gene>
    <name evidence="4" type="ORF">PSQ39_15670</name>
</gene>
<dbReference type="Gene3D" id="3.20.20.450">
    <property type="entry name" value="EAL domain"/>
    <property type="match status" value="1"/>
</dbReference>
<sequence>MPDVALVGTPLPDGTAFDLLPALGDTPGLILVAPGEEATAARALREGFADYLIKDERQGYLLTLPGQVLAAVDKQRLERALKESAALSELALEGAGLGFWQRNLLTGEASLSLRWRDMLGLPAAASTDAWKHAMHPQDWDRVQSTLRHYLGGDQPVYEAEYRLRHRDGHWLWVASRGRVMEWTPEGQPRLLCGTFMDISARRGADEALARQHRLLQALSQAQNTFIANVEPHLAFDGLLQFLITFTGADAGCLGESVRQGTEPPMCLIHASTQPLDETMQRLLQTALQTRQTQHSQQEAVDELPAQRYEAIPISNAGRVAACLGLSLPADAPALDLSELEPLLNTASQLVLAWRGRLERRQAQDQLREATELLAQKTKALEVTLDSISQGISSVDADGVIQIYNRRYLEVLDLPESLLARHPKAHEVVRFQADRGDFGEGYEYITPEARAYVAGEYAQSGPQMPEIYLRRTRQGRVIEVHTLLQPGGSRVRTFSDVTRYFEAQEALRQSEERWRDLSQLSSDWYWEQDEHFRFVRLDGHVSERTGLPDESSTLGRTRWEIDAPNVTEAQWAEHRRTLEAHQPFYDFEMQRAATVGGRLHWVSISGAPIFDAEGHFTGYRGVGRDITEKKKAEAIIERLAFYDELTSLPNRRLLLVRLTAAIHRCANGQHQGALLFLDLDNFKDLNDTLGHDRGDQLLTQVATRLVACVRPDDTVARLGGDEFVVVLGQLGASTPEAAAAAETVAQKILSALNQPYPIGDSLHHSTPSIGIALFNSTPSTADELLKRGDLAMYQAKAAGRNTLCFFDPGMQEAVSARSAMEADMRQALQHGEFRLLYQPVVNGQGRMLGVEALVRWNHPQRGHISPADFIPLAEKTGLILPLGRWVLQTACRQLVAWSSEPLMAHLTVAVNVSAREFRDPGFVEAVLAVLESTGARPTQLKLELTESLLLNDVEDIIGKMTRLQMRGVGFSLDDFGTGYSSLSYLKRLPLDQLKIDQSFVRDVLTDPNDATIARTIIALASSLGLSVVAEGVETVGQRAFLLRNGCDAFQGYLFSRPVAAVALPALMASPLG</sequence>
<protein>
    <submittedName>
        <fullName evidence="4">EAL domain-containing protein</fullName>
    </submittedName>
</protein>
<dbReference type="Pfam" id="PF08447">
    <property type="entry name" value="PAS_3"/>
    <property type="match status" value="1"/>
</dbReference>
<proteinExistence type="predicted"/>
<feature type="domain" description="EAL" evidence="2">
    <location>
        <begin position="816"/>
        <end position="1070"/>
    </location>
</feature>
<evidence type="ECO:0000259" key="2">
    <source>
        <dbReference type="PROSITE" id="PS50883"/>
    </source>
</evidence>
<dbReference type="SUPFAM" id="SSF55073">
    <property type="entry name" value="Nucleotide cyclase"/>
    <property type="match status" value="1"/>
</dbReference>
<evidence type="ECO:0000259" key="3">
    <source>
        <dbReference type="PROSITE" id="PS50887"/>
    </source>
</evidence>
<dbReference type="PANTHER" id="PTHR44757">
    <property type="entry name" value="DIGUANYLATE CYCLASE DGCP"/>
    <property type="match status" value="1"/>
</dbReference>
<dbReference type="InterPro" id="IPR029787">
    <property type="entry name" value="Nucleotide_cyclase"/>
</dbReference>
<evidence type="ECO:0000259" key="1">
    <source>
        <dbReference type="PROSITE" id="PS50113"/>
    </source>
</evidence>
<dbReference type="InterPro" id="IPR001633">
    <property type="entry name" value="EAL_dom"/>
</dbReference>
<dbReference type="CDD" id="cd01948">
    <property type="entry name" value="EAL"/>
    <property type="match status" value="1"/>
</dbReference>
<dbReference type="SUPFAM" id="SSF141868">
    <property type="entry name" value="EAL domain-like"/>
    <property type="match status" value="1"/>
</dbReference>
<dbReference type="InterPro" id="IPR043128">
    <property type="entry name" value="Rev_trsase/Diguanyl_cyclase"/>
</dbReference>
<reference evidence="4 5" key="1">
    <citation type="submission" date="2023-02" db="EMBL/GenBank/DDBJ databases">
        <title>Bacterial whole genome sequence for Curvibacter sp. HBC28.</title>
        <authorList>
            <person name="Le V."/>
            <person name="Ko S.-R."/>
            <person name="Ahn C.-Y."/>
            <person name="Oh H.-M."/>
        </authorList>
    </citation>
    <scope>NUCLEOTIDE SEQUENCE [LARGE SCALE GENOMIC DNA]</scope>
    <source>
        <strain evidence="4 5">HBC28</strain>
    </source>
</reference>
<dbReference type="Gene3D" id="3.30.450.20">
    <property type="entry name" value="PAS domain"/>
    <property type="match status" value="3"/>
</dbReference>
<dbReference type="Pfam" id="PF00990">
    <property type="entry name" value="GGDEF"/>
    <property type="match status" value="1"/>
</dbReference>
<dbReference type="PROSITE" id="PS50887">
    <property type="entry name" value="GGDEF"/>
    <property type="match status" value="1"/>
</dbReference>
<dbReference type="Pfam" id="PF13426">
    <property type="entry name" value="PAS_9"/>
    <property type="match status" value="1"/>
</dbReference>
<dbReference type="InterPro" id="IPR035965">
    <property type="entry name" value="PAS-like_dom_sf"/>
</dbReference>
<dbReference type="CDD" id="cd01949">
    <property type="entry name" value="GGDEF"/>
    <property type="match status" value="1"/>
</dbReference>
<dbReference type="Pfam" id="PF00563">
    <property type="entry name" value="EAL"/>
    <property type="match status" value="1"/>
</dbReference>
<dbReference type="InterPro" id="IPR000700">
    <property type="entry name" value="PAS-assoc_C"/>
</dbReference>
<evidence type="ECO:0000313" key="4">
    <source>
        <dbReference type="EMBL" id="MDD0816076.1"/>
    </source>
</evidence>
<evidence type="ECO:0000313" key="5">
    <source>
        <dbReference type="Proteomes" id="UP001528672"/>
    </source>
</evidence>
<dbReference type="PROSITE" id="PS50883">
    <property type="entry name" value="EAL"/>
    <property type="match status" value="1"/>
</dbReference>
<dbReference type="SUPFAM" id="SSF55785">
    <property type="entry name" value="PYP-like sensor domain (PAS domain)"/>
    <property type="match status" value="3"/>
</dbReference>
<dbReference type="InterPro" id="IPR035919">
    <property type="entry name" value="EAL_sf"/>
</dbReference>
<feature type="domain" description="PAC" evidence="1">
    <location>
        <begin position="584"/>
        <end position="637"/>
    </location>
</feature>
<dbReference type="InterPro" id="IPR001610">
    <property type="entry name" value="PAC"/>
</dbReference>
<feature type="domain" description="PAC" evidence="1">
    <location>
        <begin position="157"/>
        <end position="210"/>
    </location>
</feature>
<dbReference type="Proteomes" id="UP001528672">
    <property type="component" value="Unassembled WGS sequence"/>
</dbReference>
<feature type="domain" description="GGDEF" evidence="3">
    <location>
        <begin position="669"/>
        <end position="807"/>
    </location>
</feature>
<dbReference type="PANTHER" id="PTHR44757:SF2">
    <property type="entry name" value="BIOFILM ARCHITECTURE MAINTENANCE PROTEIN MBAA"/>
    <property type="match status" value="1"/>
</dbReference>
<dbReference type="InterPro" id="IPR013655">
    <property type="entry name" value="PAS_fold_3"/>
</dbReference>
<dbReference type="Gene3D" id="3.30.70.270">
    <property type="match status" value="1"/>
</dbReference>
<dbReference type="SMART" id="SM00052">
    <property type="entry name" value="EAL"/>
    <property type="match status" value="1"/>
</dbReference>
<dbReference type="InterPro" id="IPR052155">
    <property type="entry name" value="Biofilm_reg_signaling"/>
</dbReference>
<dbReference type="CDD" id="cd00130">
    <property type="entry name" value="PAS"/>
    <property type="match status" value="1"/>
</dbReference>
<organism evidence="4 5">
    <name type="scientific">Curvibacter microcysteis</name>
    <dbReference type="NCBI Taxonomy" id="3026419"/>
    <lineage>
        <taxon>Bacteria</taxon>
        <taxon>Pseudomonadati</taxon>
        <taxon>Pseudomonadota</taxon>
        <taxon>Betaproteobacteria</taxon>
        <taxon>Burkholderiales</taxon>
        <taxon>Comamonadaceae</taxon>
        <taxon>Curvibacter</taxon>
    </lineage>
</organism>
<dbReference type="InterPro" id="IPR000160">
    <property type="entry name" value="GGDEF_dom"/>
</dbReference>
<dbReference type="SMART" id="SM00086">
    <property type="entry name" value="PAC"/>
    <property type="match status" value="2"/>
</dbReference>
<dbReference type="EMBL" id="JAQSIO010000006">
    <property type="protein sequence ID" value="MDD0816076.1"/>
    <property type="molecule type" value="Genomic_DNA"/>
</dbReference>
<dbReference type="PROSITE" id="PS50113">
    <property type="entry name" value="PAC"/>
    <property type="match status" value="2"/>
</dbReference>
<dbReference type="Pfam" id="PF12860">
    <property type="entry name" value="PAS_7"/>
    <property type="match status" value="1"/>
</dbReference>
<comment type="caution">
    <text evidence="4">The sequence shown here is derived from an EMBL/GenBank/DDBJ whole genome shotgun (WGS) entry which is preliminary data.</text>
</comment>
<accession>A0ABT5MLN4</accession>
<keyword evidence="5" id="KW-1185">Reference proteome</keyword>
<dbReference type="NCBIfam" id="TIGR00254">
    <property type="entry name" value="GGDEF"/>
    <property type="match status" value="1"/>
</dbReference>
<dbReference type="SMART" id="SM00267">
    <property type="entry name" value="GGDEF"/>
    <property type="match status" value="1"/>
</dbReference>
<dbReference type="InterPro" id="IPR000014">
    <property type="entry name" value="PAS"/>
</dbReference>